<dbReference type="PANTHER" id="PTHR21230:SF1">
    <property type="entry name" value="GOLGI SNAP RECEPTOR COMPLEX MEMBER 2"/>
    <property type="match status" value="1"/>
</dbReference>
<name>A0A0R3UB33_MESCO</name>
<keyword evidence="4 12" id="KW-1133">Transmembrane helix</keyword>
<evidence type="ECO:0000256" key="6">
    <source>
        <dbReference type="ARBA" id="ARBA00023136"/>
    </source>
</evidence>
<proteinExistence type="inferred from homology"/>
<dbReference type="GO" id="GO:0005484">
    <property type="term" value="F:SNAP receptor activity"/>
    <property type="evidence" value="ECO:0007669"/>
    <property type="project" value="InterPro"/>
</dbReference>
<keyword evidence="11" id="KW-0175">Coiled coil</keyword>
<keyword evidence="14" id="KW-1185">Reference proteome</keyword>
<dbReference type="GO" id="GO:0012507">
    <property type="term" value="C:ER to Golgi transport vesicle membrane"/>
    <property type="evidence" value="ECO:0007669"/>
    <property type="project" value="TreeGrafter"/>
</dbReference>
<dbReference type="GO" id="GO:0006906">
    <property type="term" value="P:vesicle fusion"/>
    <property type="evidence" value="ECO:0007669"/>
    <property type="project" value="TreeGrafter"/>
</dbReference>
<evidence type="ECO:0000256" key="2">
    <source>
        <dbReference type="ARBA" id="ARBA00022692"/>
    </source>
</evidence>
<keyword evidence="6 10" id="KW-0472">Membrane</keyword>
<keyword evidence="3 10" id="KW-0653">Protein transport</keyword>
<keyword evidence="5" id="KW-0333">Golgi apparatus</keyword>
<comment type="subcellular location">
    <subcellularLocation>
        <location evidence="8">Golgi apparatus</location>
        <location evidence="8">cis-Golgi network membrane</location>
        <topology evidence="8">Single-pass type IV membrane protein</topology>
    </subcellularLocation>
</comment>
<evidence type="ECO:0000256" key="1">
    <source>
        <dbReference type="ARBA" id="ARBA00022448"/>
    </source>
</evidence>
<dbReference type="GO" id="GO:0005789">
    <property type="term" value="C:endoplasmic reticulum membrane"/>
    <property type="evidence" value="ECO:0007669"/>
    <property type="project" value="TreeGrafter"/>
</dbReference>
<protein>
    <recommendedName>
        <fullName evidence="15">Golgi SNAP receptor complex member 2</fullName>
    </recommendedName>
</protein>
<dbReference type="GO" id="GO:0000149">
    <property type="term" value="F:SNARE binding"/>
    <property type="evidence" value="ECO:0007669"/>
    <property type="project" value="TreeGrafter"/>
</dbReference>
<dbReference type="AlphaFoldDB" id="A0A0R3UB33"/>
<dbReference type="GO" id="GO:0031201">
    <property type="term" value="C:SNARE complex"/>
    <property type="evidence" value="ECO:0007669"/>
    <property type="project" value="TreeGrafter"/>
</dbReference>
<evidence type="ECO:0000256" key="11">
    <source>
        <dbReference type="SAM" id="Coils"/>
    </source>
</evidence>
<feature type="transmembrane region" description="Helical" evidence="12">
    <location>
        <begin position="204"/>
        <end position="224"/>
    </location>
</feature>
<dbReference type="STRING" id="53468.A0A0R3UB33"/>
<evidence type="ECO:0000256" key="9">
    <source>
        <dbReference type="ARBA" id="ARBA00038172"/>
    </source>
</evidence>
<evidence type="ECO:0000256" key="3">
    <source>
        <dbReference type="ARBA" id="ARBA00022927"/>
    </source>
</evidence>
<dbReference type="CDD" id="cd15863">
    <property type="entry name" value="SNARE_GS27"/>
    <property type="match status" value="1"/>
</dbReference>
<evidence type="ECO:0000256" key="4">
    <source>
        <dbReference type="ARBA" id="ARBA00022989"/>
    </source>
</evidence>
<dbReference type="GO" id="GO:0015031">
    <property type="term" value="P:protein transport"/>
    <property type="evidence" value="ECO:0007669"/>
    <property type="project" value="UniProtKB-KW"/>
</dbReference>
<evidence type="ECO:0000256" key="5">
    <source>
        <dbReference type="ARBA" id="ARBA00023034"/>
    </source>
</evidence>
<evidence type="ECO:0000256" key="7">
    <source>
        <dbReference type="ARBA" id="ARBA00037078"/>
    </source>
</evidence>
<dbReference type="Proteomes" id="UP000267029">
    <property type="component" value="Unassembled WGS sequence"/>
</dbReference>
<comment type="function">
    <text evidence="7 10">Involved in transport of proteins from the cis/medial-Golgi to the trans-Golgi network.</text>
</comment>
<dbReference type="PIRSF" id="PIRSF028865">
    <property type="entry name" value="Membrin-2"/>
    <property type="match status" value="1"/>
</dbReference>
<keyword evidence="1 10" id="KW-0813">Transport</keyword>
<dbReference type="PANTHER" id="PTHR21230">
    <property type="entry name" value="VESICLE TRANSPORT V-SNARE PROTEIN VTI1-RELATED"/>
    <property type="match status" value="1"/>
</dbReference>
<organism evidence="13 14">
    <name type="scientific">Mesocestoides corti</name>
    <name type="common">Flatworm</name>
    <dbReference type="NCBI Taxonomy" id="53468"/>
    <lineage>
        <taxon>Eukaryota</taxon>
        <taxon>Metazoa</taxon>
        <taxon>Spiralia</taxon>
        <taxon>Lophotrochozoa</taxon>
        <taxon>Platyhelminthes</taxon>
        <taxon>Cestoda</taxon>
        <taxon>Eucestoda</taxon>
        <taxon>Cyclophyllidea</taxon>
        <taxon>Mesocestoididae</taxon>
        <taxon>Mesocestoides</taxon>
    </lineage>
</organism>
<dbReference type="GO" id="GO:0005794">
    <property type="term" value="C:Golgi apparatus"/>
    <property type="evidence" value="ECO:0007669"/>
    <property type="project" value="UniProtKB-SubCell"/>
</dbReference>
<dbReference type="InterPro" id="IPR027027">
    <property type="entry name" value="GOSR2/Membrin/Bos1"/>
</dbReference>
<reference evidence="13 14" key="1">
    <citation type="submission" date="2018-10" db="EMBL/GenBank/DDBJ databases">
        <authorList>
            <consortium name="Pathogen Informatics"/>
        </authorList>
    </citation>
    <scope>NUCLEOTIDE SEQUENCE [LARGE SCALE GENOMIC DNA]</scope>
</reference>
<evidence type="ECO:0000256" key="12">
    <source>
        <dbReference type="SAM" id="Phobius"/>
    </source>
</evidence>
<evidence type="ECO:0000313" key="13">
    <source>
        <dbReference type="EMBL" id="VDD78129.1"/>
    </source>
</evidence>
<evidence type="ECO:0000256" key="8">
    <source>
        <dbReference type="ARBA" id="ARBA00037862"/>
    </source>
</evidence>
<dbReference type="GO" id="GO:0031902">
    <property type="term" value="C:late endosome membrane"/>
    <property type="evidence" value="ECO:0007669"/>
    <property type="project" value="TreeGrafter"/>
</dbReference>
<evidence type="ECO:0000256" key="10">
    <source>
        <dbReference type="PIRNR" id="PIRNR028865"/>
    </source>
</evidence>
<dbReference type="Pfam" id="PF12352">
    <property type="entry name" value="V-SNARE_C"/>
    <property type="match status" value="1"/>
</dbReference>
<feature type="coiled-coil region" evidence="11">
    <location>
        <begin position="79"/>
        <end position="106"/>
    </location>
</feature>
<dbReference type="OrthoDB" id="158360at2759"/>
<evidence type="ECO:0008006" key="15">
    <source>
        <dbReference type="Google" id="ProtNLM"/>
    </source>
</evidence>
<evidence type="ECO:0000313" key="14">
    <source>
        <dbReference type="Proteomes" id="UP000267029"/>
    </source>
</evidence>
<comment type="similarity">
    <text evidence="9 10">Belongs to the GOSR2 family.</text>
</comment>
<keyword evidence="2 12" id="KW-0812">Transmembrane</keyword>
<accession>A0A0R3UB33</accession>
<dbReference type="EMBL" id="UXSR01001305">
    <property type="protein sequence ID" value="VDD78129.1"/>
    <property type="molecule type" value="Genomic_DNA"/>
</dbReference>
<sequence length="226" mass="25836">MDDLCFRTKAIVQKVPQDLSELERLVLSLRSNESDKTIINRKEYQIAQNLDLAISNCQRLHVLSKNEPSFKRKQIELVISQIQSECQQLRSSLQTLQRKRATHEQELMHRASLLSTPACASGMGSDGVTVVQIDTEVSEFSRLQLVSRRLDEMLLGGTASLEALKLQGSTLKESQRRLLDLVNTLGLSNVVMRLIQRRCYRDKVLFYVLAVGTLISMFLVWRFLRT</sequence>
<gene>
    <name evidence="13" type="ORF">MCOS_LOCUS4132</name>
</gene>